<comment type="caution">
    <text evidence="1">The sequence shown here is derived from an EMBL/GenBank/DDBJ whole genome shotgun (WGS) entry which is preliminary data.</text>
</comment>
<keyword evidence="2" id="KW-1185">Reference proteome</keyword>
<proteinExistence type="predicted"/>
<reference evidence="1 2" key="1">
    <citation type="submission" date="2021-06" db="EMBL/GenBank/DDBJ databases">
        <title>Caerostris extrusa draft genome.</title>
        <authorList>
            <person name="Kono N."/>
            <person name="Arakawa K."/>
        </authorList>
    </citation>
    <scope>NUCLEOTIDE SEQUENCE [LARGE SCALE GENOMIC DNA]</scope>
</reference>
<accession>A0AAV4NDU1</accession>
<name>A0AAV4NDU1_CAEEX</name>
<dbReference type="EMBL" id="BPLR01020687">
    <property type="protein sequence ID" value="GIX81552.1"/>
    <property type="molecule type" value="Genomic_DNA"/>
</dbReference>
<protein>
    <submittedName>
        <fullName evidence="1">Uncharacterized protein</fullName>
    </submittedName>
</protein>
<gene>
    <name evidence="1" type="ORF">CEXT_227171</name>
</gene>
<sequence length="120" mass="13182">MFLKSCGNSVYKNARSSLPPTPTQGPRTCAPMPGIAGAFSLLYERREVPPFVFMRIGALQEFCMNKCLLRTNKIVTATVAAVDVNYTRLTTGNCGHVHQLYLRRCALCSEEPVGLDGQVD</sequence>
<dbReference type="AlphaFoldDB" id="A0AAV4NDU1"/>
<evidence type="ECO:0000313" key="2">
    <source>
        <dbReference type="Proteomes" id="UP001054945"/>
    </source>
</evidence>
<organism evidence="1 2">
    <name type="scientific">Caerostris extrusa</name>
    <name type="common">Bark spider</name>
    <name type="synonym">Caerostris bankana</name>
    <dbReference type="NCBI Taxonomy" id="172846"/>
    <lineage>
        <taxon>Eukaryota</taxon>
        <taxon>Metazoa</taxon>
        <taxon>Ecdysozoa</taxon>
        <taxon>Arthropoda</taxon>
        <taxon>Chelicerata</taxon>
        <taxon>Arachnida</taxon>
        <taxon>Araneae</taxon>
        <taxon>Araneomorphae</taxon>
        <taxon>Entelegynae</taxon>
        <taxon>Araneoidea</taxon>
        <taxon>Araneidae</taxon>
        <taxon>Caerostris</taxon>
    </lineage>
</organism>
<dbReference type="Proteomes" id="UP001054945">
    <property type="component" value="Unassembled WGS sequence"/>
</dbReference>
<evidence type="ECO:0000313" key="1">
    <source>
        <dbReference type="EMBL" id="GIX81552.1"/>
    </source>
</evidence>